<dbReference type="InterPro" id="IPR016064">
    <property type="entry name" value="NAD/diacylglycerol_kinase_sf"/>
</dbReference>
<proteinExistence type="predicted"/>
<accession>A0A068Y981</accession>
<dbReference type="STRING" id="6211.A0A068Y981"/>
<feature type="compositionally biased region" description="Polar residues" evidence="1">
    <location>
        <begin position="1264"/>
        <end position="1274"/>
    </location>
</feature>
<feature type="region of interest" description="Disordered" evidence="1">
    <location>
        <begin position="290"/>
        <end position="317"/>
    </location>
</feature>
<sequence length="1774" mass="195908">MAVGDSCTGVDVHDLTVNEHYITWKWTPLVMGSFSCHQVASKAFLPELTCSANEVGLIIQCVRKLNSGLWRIQTWNAIGPSKEVDSYYNRIKLYRELSIPYRPRSLLVFINPYGGRKLAKMIFYSTVCPIFNLAGIRTKVIVTTHQGHCENFMLMEDLHSYDGVVAVGGDGLFSELLQGLLYRTRTDAKLPLYKQHKPFTSEVTPRLRIGLIPADKLRVIYGDARVKTAGLKTGCKIEVTKRVLRRLVSPGNWTRLSILRVTGPDDQSIAQFNRLVEACIPMHSNRREYPRRASSTLLARPPNHNESGLSRSSPQSYLRMVPVRRNVDTPSAVSNYPNDWFQSCDQKAGSSTHEFGMRTSNDRIRSGSVSYNNTPQSITETVALSRKTASHSRSEATPKPRPRGLYRRFNDSALLSSPPIDMITTRKRTVAPHRPRPESVGISRHQSERHRNKDLSISERTTLNNVTSVITNPATGVGSLRRSNLRNASAPTNTKRLHLSRSRIYELEHRPTQELSPDSPRKPRRPRSLGARNRVQSNSDILLSVKREASHRSKSPTKKELKDVPQVLAPLGNMSVRTRPRNAKRSRKSPFPERSGTHSTSPHDTFTPDDNEWGRVKSAKRTPSILPYKLSEKVKQESRLLNKVTVAIDNGGNDIAEPSDDNTHGVKSTTSENLSESRSQANRTTESSVDREAHTDLDRVSESINQTSKSSMDQKSSTTPKLEAKKTHPPVSPTLIGEAEMLDSSIGTVSIIQNKNLNPTFEDSNLHQLVEHEKYVMNSMAAILQVDRSTAASTSMNDTGAPTPLSSISLNSNKIKEAATSLVEKSANDTDATRQHLAEHARGSLDNQPKPLSPSDEETTGALNLEQLSDVSENERIASHTNSFVASKKFRHGTEVLMTLSPITMLSYANDETIDLPFGILSLLQLPEHEESTNVRVETDLRVRHLVEHVISALSEEAMPTSMTAYGINYSNAESDWNRSDDFTKFEPLPGFARCIANATAINEMPPTQSEALKDPILVNHISNSQYLPADFRINTSGVKDPKELIRSSSDCKNILEDDYLNYSCGFEINAARTDRATVEDPGSCTELCERHEPLPTPPPSECQLPVLPCLNDTVDQIQFPPPPPSPTFELVKFDNCDLVKNEEHCENVESKQPTYIETLDDRDPNACDDACLPATCQSTSTPLFQKEVDGNACTVVVSNTTQDHADCVVESASLCTNKDAVGGATSPLTSLSIKLNSPCSSVPKQLVIQTSFLNMKKSLKSPGHNSRPSSTLSIPLDLSAPSGPEREQMQLQQPKQDRHTKSAGASPLHFDVSIDISAPRSAQHHGNNSYGLSQNCNASTVVSVDLEDVGTQENTHNATEFSNKGRMESPISITLITELQEEGCGTSTLESICRVAAPVGVDAAALPARDDTLPDLTYNLSSTNAVIRSMHGTEDVETAAIHIALGFDIGVDVLGIHDSSTKAFLRYTVSLLGYGFHGDILEPSERLRWLGPPRYDIAGAIKWLKLASYKCRITYLPSTSSTPFDENICGSSCPVCLKSDRDYKEATQAVEADQSNKSGEARQAAGPATQPHPTTSSLMDPPSLCSQSPHSCPAHPQDDLNMEEAAEMVDDLLLEVTGAEGGEELGSEERKLKGGWRVITGDFVAVNAFLISCRCAKSPLGPAPTAHLGDGFLDLILVRQCSRLQYLRYLFHLTNQRKERHAQHLRMPFIKAQRVRAFQFQALNRYGDPVVYEEAVGENTSVWCVDGEILRNPNIICCVHRQLIRMYGRGPEL</sequence>
<dbReference type="GO" id="GO:0001729">
    <property type="term" value="F:ceramide kinase activity"/>
    <property type="evidence" value="ECO:0007669"/>
    <property type="project" value="TreeGrafter"/>
</dbReference>
<feature type="compositionally biased region" description="Polar residues" evidence="1">
    <location>
        <begin position="481"/>
        <end position="494"/>
    </location>
</feature>
<feature type="compositionally biased region" description="Basic and acidic residues" evidence="1">
    <location>
        <begin position="503"/>
        <end position="512"/>
    </location>
</feature>
<feature type="compositionally biased region" description="Basic and acidic residues" evidence="1">
    <location>
        <begin position="688"/>
        <end position="701"/>
    </location>
</feature>
<feature type="compositionally biased region" description="Basic and acidic residues" evidence="1">
    <location>
        <begin position="445"/>
        <end position="457"/>
    </location>
</feature>
<reference evidence="3" key="1">
    <citation type="journal article" date="2013" name="Nature">
        <title>The genomes of four tapeworm species reveal adaptations to parasitism.</title>
        <authorList>
            <person name="Tsai I.J."/>
            <person name="Zarowiecki M."/>
            <person name="Holroyd N."/>
            <person name="Garciarrubio A."/>
            <person name="Sanchez-Flores A."/>
            <person name="Brooks K.L."/>
            <person name="Tracey A."/>
            <person name="Bobes R.J."/>
            <person name="Fragoso G."/>
            <person name="Sciutto E."/>
            <person name="Aslett M."/>
            <person name="Beasley H."/>
            <person name="Bennett H.M."/>
            <person name="Cai J."/>
            <person name="Camicia F."/>
            <person name="Clark R."/>
            <person name="Cucher M."/>
            <person name="De Silva N."/>
            <person name="Day T.A."/>
            <person name="Deplazes P."/>
            <person name="Estrada K."/>
            <person name="Fernandez C."/>
            <person name="Holland P.W."/>
            <person name="Hou J."/>
            <person name="Hu S."/>
            <person name="Huckvale T."/>
            <person name="Hung S.S."/>
            <person name="Kamenetzky L."/>
            <person name="Keane J.A."/>
            <person name="Kiss F."/>
            <person name="Koziol U."/>
            <person name="Lambert O."/>
            <person name="Liu K."/>
            <person name="Luo X."/>
            <person name="Luo Y."/>
            <person name="Macchiaroli N."/>
            <person name="Nichol S."/>
            <person name="Paps J."/>
            <person name="Parkinson J."/>
            <person name="Pouchkina-Stantcheva N."/>
            <person name="Riddiford N."/>
            <person name="Rosenzvit M."/>
            <person name="Salinas G."/>
            <person name="Wasmuth J.D."/>
            <person name="Zamanian M."/>
            <person name="Zheng Y."/>
            <person name="Cai X."/>
            <person name="Soberon X."/>
            <person name="Olson P.D."/>
            <person name="Laclette J.P."/>
            <person name="Brehm K."/>
            <person name="Berriman M."/>
            <person name="Garciarrubio A."/>
            <person name="Bobes R.J."/>
            <person name="Fragoso G."/>
            <person name="Sanchez-Flores A."/>
            <person name="Estrada K."/>
            <person name="Cevallos M.A."/>
            <person name="Morett E."/>
            <person name="Gonzalez V."/>
            <person name="Portillo T."/>
            <person name="Ochoa-Leyva A."/>
            <person name="Jose M.V."/>
            <person name="Sciutto E."/>
            <person name="Landa A."/>
            <person name="Jimenez L."/>
            <person name="Valdes V."/>
            <person name="Carrero J.C."/>
            <person name="Larralde C."/>
            <person name="Morales-Montor J."/>
            <person name="Limon-Lason J."/>
            <person name="Soberon X."/>
            <person name="Laclette J.P."/>
        </authorList>
    </citation>
    <scope>NUCLEOTIDE SEQUENCE [LARGE SCALE GENOMIC DNA]</scope>
</reference>
<feature type="region of interest" description="Disordered" evidence="1">
    <location>
        <begin position="650"/>
        <end position="733"/>
    </location>
</feature>
<dbReference type="Pfam" id="PF00781">
    <property type="entry name" value="DAGK_cat"/>
    <property type="match status" value="1"/>
</dbReference>
<reference evidence="3" key="2">
    <citation type="submission" date="2015-11" db="EMBL/GenBank/DDBJ databases">
        <authorList>
            <person name="Zhang Y."/>
            <person name="Guo Z."/>
        </authorList>
    </citation>
    <scope>NUCLEOTIDE SEQUENCE</scope>
</reference>
<dbReference type="PROSITE" id="PS50146">
    <property type="entry name" value="DAGK"/>
    <property type="match status" value="1"/>
</dbReference>
<keyword evidence="3" id="KW-0418">Kinase</keyword>
<feature type="compositionally biased region" description="Polar residues" evidence="1">
    <location>
        <begin position="665"/>
        <end position="687"/>
    </location>
</feature>
<evidence type="ECO:0000256" key="1">
    <source>
        <dbReference type="SAM" id="MobiDB-lite"/>
    </source>
</evidence>
<feature type="region of interest" description="Disordered" evidence="1">
    <location>
        <begin position="384"/>
        <end position="406"/>
    </location>
</feature>
<dbReference type="GO" id="GO:0016020">
    <property type="term" value="C:membrane"/>
    <property type="evidence" value="ECO:0007669"/>
    <property type="project" value="GOC"/>
</dbReference>
<feature type="compositionally biased region" description="Basic residues" evidence="1">
    <location>
        <begin position="578"/>
        <end position="588"/>
    </location>
</feature>
<dbReference type="SUPFAM" id="SSF111331">
    <property type="entry name" value="NAD kinase/diacylglycerol kinase-like"/>
    <property type="match status" value="2"/>
</dbReference>
<dbReference type="InterPro" id="IPR017438">
    <property type="entry name" value="ATP-NAD_kinase_N"/>
</dbReference>
<dbReference type="Pfam" id="PF19280">
    <property type="entry name" value="CERK_C"/>
    <property type="match status" value="1"/>
</dbReference>
<evidence type="ECO:0000313" key="4">
    <source>
        <dbReference type="Proteomes" id="UP000017246"/>
    </source>
</evidence>
<keyword evidence="4" id="KW-1185">Reference proteome</keyword>
<dbReference type="eggNOG" id="KOG1115">
    <property type="taxonomic scope" value="Eukaryota"/>
</dbReference>
<dbReference type="GO" id="GO:0006672">
    <property type="term" value="P:ceramide metabolic process"/>
    <property type="evidence" value="ECO:0007669"/>
    <property type="project" value="TreeGrafter"/>
</dbReference>
<feature type="compositionally biased region" description="Polar residues" evidence="1">
    <location>
        <begin position="702"/>
        <end position="720"/>
    </location>
</feature>
<dbReference type="InterPro" id="IPR001206">
    <property type="entry name" value="Diacylglycerol_kinase_cat_dom"/>
</dbReference>
<dbReference type="InterPro" id="IPR045363">
    <property type="entry name" value="CERK_C"/>
</dbReference>
<feature type="domain" description="DAGKc" evidence="2">
    <location>
        <begin position="101"/>
        <end position="214"/>
    </location>
</feature>
<protein>
    <submittedName>
        <fullName evidence="3">Ceramide kinase</fullName>
    </submittedName>
</protein>
<dbReference type="PANTHER" id="PTHR12358:SF111">
    <property type="entry name" value="CERAMIDE KINASE, ISOFORM A"/>
    <property type="match status" value="1"/>
</dbReference>
<keyword evidence="3" id="KW-0808">Transferase</keyword>
<feature type="compositionally biased region" description="Polar residues" evidence="1">
    <location>
        <begin position="304"/>
        <end position="316"/>
    </location>
</feature>
<gene>
    <name evidence="3" type="ORF">EmuJ_000868200</name>
</gene>
<organism evidence="3 4">
    <name type="scientific">Echinococcus multilocularis</name>
    <name type="common">Fox tapeworm</name>
    <dbReference type="NCBI Taxonomy" id="6211"/>
    <lineage>
        <taxon>Eukaryota</taxon>
        <taxon>Metazoa</taxon>
        <taxon>Spiralia</taxon>
        <taxon>Lophotrochozoa</taxon>
        <taxon>Platyhelminthes</taxon>
        <taxon>Cestoda</taxon>
        <taxon>Eucestoda</taxon>
        <taxon>Cyclophyllidea</taxon>
        <taxon>Taeniidae</taxon>
        <taxon>Echinococcus</taxon>
    </lineage>
</organism>
<name>A0A068Y981_ECHMU</name>
<dbReference type="InterPro" id="IPR050187">
    <property type="entry name" value="Lipid_Phosphate_FormReg"/>
</dbReference>
<dbReference type="Proteomes" id="UP000017246">
    <property type="component" value="Unassembled WGS sequence"/>
</dbReference>
<feature type="region of interest" description="Disordered" evidence="1">
    <location>
        <begin position="1259"/>
        <end position="1305"/>
    </location>
</feature>
<dbReference type="OrthoDB" id="530923at2759"/>
<feature type="compositionally biased region" description="Polar residues" evidence="1">
    <location>
        <begin position="458"/>
        <end position="474"/>
    </location>
</feature>
<dbReference type="PANTHER" id="PTHR12358">
    <property type="entry name" value="SPHINGOSINE KINASE"/>
    <property type="match status" value="1"/>
</dbReference>
<dbReference type="Gene3D" id="2.60.200.40">
    <property type="match status" value="1"/>
</dbReference>
<feature type="region of interest" description="Disordered" evidence="1">
    <location>
        <begin position="1548"/>
        <end position="1599"/>
    </location>
</feature>
<dbReference type="EMBL" id="LN902841">
    <property type="protein sequence ID" value="CDS41064.1"/>
    <property type="molecule type" value="Genomic_DNA"/>
</dbReference>
<dbReference type="Gene3D" id="3.40.50.10330">
    <property type="entry name" value="Probable inorganic polyphosphate/atp-NAD kinase, domain 1"/>
    <property type="match status" value="1"/>
</dbReference>
<evidence type="ECO:0000259" key="2">
    <source>
        <dbReference type="PROSITE" id="PS50146"/>
    </source>
</evidence>
<feature type="compositionally biased region" description="Basic and acidic residues" evidence="1">
    <location>
        <begin position="545"/>
        <end position="563"/>
    </location>
</feature>
<feature type="region of interest" description="Disordered" evidence="1">
    <location>
        <begin position="429"/>
        <end position="618"/>
    </location>
</feature>
<evidence type="ECO:0000313" key="3">
    <source>
        <dbReference type="EMBL" id="CDS41064.1"/>
    </source>
</evidence>
<feature type="compositionally biased region" description="Polar residues" evidence="1">
    <location>
        <begin position="1572"/>
        <end position="1591"/>
    </location>
</feature>